<gene>
    <name evidence="2" type="ORF">W97_03266</name>
</gene>
<dbReference type="InterPro" id="IPR046341">
    <property type="entry name" value="SET_dom_sf"/>
</dbReference>
<keyword evidence="3" id="KW-1185">Reference proteome</keyword>
<proteinExistence type="predicted"/>
<dbReference type="Pfam" id="PF00856">
    <property type="entry name" value="SET"/>
    <property type="match status" value="1"/>
</dbReference>
<dbReference type="HOGENOM" id="CLU_028281_0_3_1"/>
<evidence type="ECO:0000313" key="2">
    <source>
        <dbReference type="EMBL" id="EON64036.1"/>
    </source>
</evidence>
<reference evidence="3" key="1">
    <citation type="submission" date="2012-06" db="EMBL/GenBank/DDBJ databases">
        <title>The genome sequence of Coniosporium apollinis CBS 100218.</title>
        <authorList>
            <consortium name="The Broad Institute Genome Sequencing Platform"/>
            <person name="Cuomo C."/>
            <person name="Gorbushina A."/>
            <person name="Noack S."/>
            <person name="Walker B."/>
            <person name="Young S.K."/>
            <person name="Zeng Q."/>
            <person name="Gargeya S."/>
            <person name="Fitzgerald M."/>
            <person name="Haas B."/>
            <person name="Abouelleil A."/>
            <person name="Alvarado L."/>
            <person name="Arachchi H.M."/>
            <person name="Berlin A.M."/>
            <person name="Chapman S.B."/>
            <person name="Goldberg J."/>
            <person name="Griggs A."/>
            <person name="Gujja S."/>
            <person name="Hansen M."/>
            <person name="Howarth C."/>
            <person name="Imamovic A."/>
            <person name="Larimer J."/>
            <person name="McCowan C."/>
            <person name="Montmayeur A."/>
            <person name="Murphy C."/>
            <person name="Neiman D."/>
            <person name="Pearson M."/>
            <person name="Priest M."/>
            <person name="Roberts A."/>
            <person name="Saif S."/>
            <person name="Shea T."/>
            <person name="Sisk P."/>
            <person name="Sykes S."/>
            <person name="Wortman J."/>
            <person name="Nusbaum C."/>
            <person name="Birren B."/>
        </authorList>
    </citation>
    <scope>NUCLEOTIDE SEQUENCE [LARGE SCALE GENOMIC DNA]</scope>
    <source>
        <strain evidence="3">CBS 100218</strain>
    </source>
</reference>
<dbReference type="PANTHER" id="PTHR47332">
    <property type="entry name" value="SET DOMAIN-CONTAINING PROTEIN 5"/>
    <property type="match status" value="1"/>
</dbReference>
<name>R7YQV7_CONA1</name>
<dbReference type="PROSITE" id="PS50280">
    <property type="entry name" value="SET"/>
    <property type="match status" value="1"/>
</dbReference>
<dbReference type="EMBL" id="JH767566">
    <property type="protein sequence ID" value="EON64036.1"/>
    <property type="molecule type" value="Genomic_DNA"/>
</dbReference>
<dbReference type="InterPro" id="IPR053185">
    <property type="entry name" value="SET_domain_protein"/>
</dbReference>
<dbReference type="Gene3D" id="2.170.270.10">
    <property type="entry name" value="SET domain"/>
    <property type="match status" value="1"/>
</dbReference>
<dbReference type="InterPro" id="IPR011990">
    <property type="entry name" value="TPR-like_helical_dom_sf"/>
</dbReference>
<dbReference type="SMART" id="SM00317">
    <property type="entry name" value="SET"/>
    <property type="match status" value="1"/>
</dbReference>
<dbReference type="SUPFAM" id="SSF82199">
    <property type="entry name" value="SET domain"/>
    <property type="match status" value="1"/>
</dbReference>
<dbReference type="CDD" id="cd20071">
    <property type="entry name" value="SET_SMYD"/>
    <property type="match status" value="1"/>
</dbReference>
<dbReference type="eggNOG" id="KOG2084">
    <property type="taxonomic scope" value="Eukaryota"/>
</dbReference>
<accession>R7YQV7</accession>
<dbReference type="InterPro" id="IPR001214">
    <property type="entry name" value="SET_dom"/>
</dbReference>
<protein>
    <recommendedName>
        <fullName evidence="1">SET domain-containing protein</fullName>
    </recommendedName>
</protein>
<dbReference type="PANTHER" id="PTHR47332:SF2">
    <property type="entry name" value="SET-6"/>
    <property type="match status" value="1"/>
</dbReference>
<dbReference type="Proteomes" id="UP000016924">
    <property type="component" value="Unassembled WGS sequence"/>
</dbReference>
<organism evidence="2 3">
    <name type="scientific">Coniosporium apollinis (strain CBS 100218)</name>
    <name type="common">Rock-inhabiting black yeast</name>
    <dbReference type="NCBI Taxonomy" id="1168221"/>
    <lineage>
        <taxon>Eukaryota</taxon>
        <taxon>Fungi</taxon>
        <taxon>Dikarya</taxon>
        <taxon>Ascomycota</taxon>
        <taxon>Pezizomycotina</taxon>
        <taxon>Dothideomycetes</taxon>
        <taxon>Dothideomycetes incertae sedis</taxon>
        <taxon>Coniosporium</taxon>
    </lineage>
</organism>
<feature type="domain" description="SET" evidence="1">
    <location>
        <begin position="27"/>
        <end position="195"/>
    </location>
</feature>
<sequence length="346" mass="38671">MTPNISELHSATVQLSQLKLKQEGSLPKLYEIRPAGPGKGLGAFAIQPIKRGTRILAEAPLLSIAQSEYLEGDIQRSFDKLSAEDKAKYFTLHSNHGQDPKNWPSTIHPRTHEAERQRIEEQHNSRVGDKATILSIFQTNCMEHERGAAVFMDASRFNHSCISNAFFSWNSNIGKETIHAIVDILAGEEITLCYCDALWDTHMRNWALKHYGFRCACRACGEMVPGSFAAQSHSRRYRMRELQERLDGHGKSLRKFDKVDTAAAVSDAVEMCALLVEEGLFTAELGKAYDDLAIVCEQAGDLRFGYAAACKELEVYETILGSDHPEVESASGLVRRLKKKKLDGEK</sequence>
<evidence type="ECO:0000259" key="1">
    <source>
        <dbReference type="PROSITE" id="PS50280"/>
    </source>
</evidence>
<dbReference type="OrthoDB" id="265717at2759"/>
<dbReference type="STRING" id="1168221.R7YQV7"/>
<dbReference type="GeneID" id="19900577"/>
<dbReference type="Gene3D" id="1.25.40.10">
    <property type="entry name" value="Tetratricopeptide repeat domain"/>
    <property type="match status" value="1"/>
</dbReference>
<dbReference type="OMA" id="KGYGCFA"/>
<dbReference type="RefSeq" id="XP_007779353.1">
    <property type="nucleotide sequence ID" value="XM_007781163.1"/>
</dbReference>
<evidence type="ECO:0000313" key="3">
    <source>
        <dbReference type="Proteomes" id="UP000016924"/>
    </source>
</evidence>
<dbReference type="AlphaFoldDB" id="R7YQV7"/>